<evidence type="ECO:0000313" key="1">
    <source>
        <dbReference type="EMBL" id="KAK0430622.1"/>
    </source>
</evidence>
<dbReference type="Proteomes" id="UP001175226">
    <property type="component" value="Unassembled WGS sequence"/>
</dbReference>
<name>A0AA39MDV0_9AGAR</name>
<accession>A0AA39MDV0</accession>
<proteinExistence type="predicted"/>
<evidence type="ECO:0000313" key="2">
    <source>
        <dbReference type="Proteomes" id="UP001175226"/>
    </source>
</evidence>
<comment type="caution">
    <text evidence="1">The sequence shown here is derived from an EMBL/GenBank/DDBJ whole genome shotgun (WGS) entry which is preliminary data.</text>
</comment>
<protein>
    <submittedName>
        <fullName evidence="1">Uncharacterized protein</fullName>
    </submittedName>
</protein>
<dbReference type="EMBL" id="JAUEPT010000139">
    <property type="protein sequence ID" value="KAK0430622.1"/>
    <property type="molecule type" value="Genomic_DNA"/>
</dbReference>
<gene>
    <name evidence="1" type="ORF">EV421DRAFT_1743849</name>
</gene>
<dbReference type="AlphaFoldDB" id="A0AA39MDV0"/>
<sequence>MARTYVPLMSSELGHDIEVATLWELETWSPDKVEVVEHKQAQCDGKASMSLTSHALQEQVPGNTEMPPSAMKMAYHFRGSLVAQKHDETPPFLMAFWPTNGKHRFIPNLLELILASHLDVDFGGEFPYEFKPHSYWNQIAMACHVAPTGMRIEQWEQESASNTLLVLLQFDLFTN</sequence>
<reference evidence="1" key="1">
    <citation type="submission" date="2023-06" db="EMBL/GenBank/DDBJ databases">
        <authorList>
            <consortium name="Lawrence Berkeley National Laboratory"/>
            <person name="Ahrendt S."/>
            <person name="Sahu N."/>
            <person name="Indic B."/>
            <person name="Wong-Bajracharya J."/>
            <person name="Merenyi Z."/>
            <person name="Ke H.-M."/>
            <person name="Monk M."/>
            <person name="Kocsube S."/>
            <person name="Drula E."/>
            <person name="Lipzen A."/>
            <person name="Balint B."/>
            <person name="Henrissat B."/>
            <person name="Andreopoulos B."/>
            <person name="Martin F.M."/>
            <person name="Harder C.B."/>
            <person name="Rigling D."/>
            <person name="Ford K.L."/>
            <person name="Foster G.D."/>
            <person name="Pangilinan J."/>
            <person name="Papanicolaou A."/>
            <person name="Barry K."/>
            <person name="LaButti K."/>
            <person name="Viragh M."/>
            <person name="Koriabine M."/>
            <person name="Yan M."/>
            <person name="Riley R."/>
            <person name="Champramary S."/>
            <person name="Plett K.L."/>
            <person name="Tsai I.J."/>
            <person name="Slot J."/>
            <person name="Sipos G."/>
            <person name="Plett J."/>
            <person name="Nagy L.G."/>
            <person name="Grigoriev I.V."/>
        </authorList>
    </citation>
    <scope>NUCLEOTIDE SEQUENCE</scope>
    <source>
        <strain evidence="1">FPL87.14</strain>
    </source>
</reference>
<keyword evidence="2" id="KW-1185">Reference proteome</keyword>
<organism evidence="1 2">
    <name type="scientific">Armillaria borealis</name>
    <dbReference type="NCBI Taxonomy" id="47425"/>
    <lineage>
        <taxon>Eukaryota</taxon>
        <taxon>Fungi</taxon>
        <taxon>Dikarya</taxon>
        <taxon>Basidiomycota</taxon>
        <taxon>Agaricomycotina</taxon>
        <taxon>Agaricomycetes</taxon>
        <taxon>Agaricomycetidae</taxon>
        <taxon>Agaricales</taxon>
        <taxon>Marasmiineae</taxon>
        <taxon>Physalacriaceae</taxon>
        <taxon>Armillaria</taxon>
    </lineage>
</organism>